<dbReference type="KEGG" id="sapo:SAPIO_CDS3655"/>
<feature type="compositionally biased region" description="Low complexity" evidence="1">
    <location>
        <begin position="13"/>
        <end position="31"/>
    </location>
</feature>
<comment type="caution">
    <text evidence="3">The sequence shown here is derived from an EMBL/GenBank/DDBJ whole genome shotgun (WGS) entry which is preliminary data.</text>
</comment>
<feature type="region of interest" description="Disordered" evidence="1">
    <location>
        <begin position="1"/>
        <end position="105"/>
    </location>
</feature>
<reference evidence="3 4" key="1">
    <citation type="journal article" date="2014" name="Genome Announc.">
        <title>Draft genome sequence of the pathogenic fungus Scedosporium apiospermum.</title>
        <authorList>
            <person name="Vandeputte P."/>
            <person name="Ghamrawi S."/>
            <person name="Rechenmann M."/>
            <person name="Iltis A."/>
            <person name="Giraud S."/>
            <person name="Fleury M."/>
            <person name="Thornton C."/>
            <person name="Delhaes L."/>
            <person name="Meyer W."/>
            <person name="Papon N."/>
            <person name="Bouchara J.P."/>
        </authorList>
    </citation>
    <scope>NUCLEOTIDE SEQUENCE [LARGE SCALE GENOMIC DNA]</scope>
    <source>
        <strain evidence="3 4">IHEM 14462</strain>
    </source>
</reference>
<dbReference type="VEuPathDB" id="FungiDB:SAPIO_CDS3655"/>
<dbReference type="PANTHER" id="PTHR28051:SF1">
    <property type="entry name" value="PROTEIN MTL1-RELATED"/>
    <property type="match status" value="1"/>
</dbReference>
<proteinExistence type="predicted"/>
<dbReference type="InterPro" id="IPR013860">
    <property type="entry name" value="AreA_GATA"/>
</dbReference>
<evidence type="ECO:0000313" key="4">
    <source>
        <dbReference type="Proteomes" id="UP000028545"/>
    </source>
</evidence>
<dbReference type="HOGENOM" id="CLU_020417_0_0_1"/>
<feature type="region of interest" description="Disordered" evidence="1">
    <location>
        <begin position="119"/>
        <end position="150"/>
    </location>
</feature>
<feature type="compositionally biased region" description="Basic and acidic residues" evidence="1">
    <location>
        <begin position="302"/>
        <end position="316"/>
    </location>
</feature>
<evidence type="ECO:0000313" key="3">
    <source>
        <dbReference type="EMBL" id="KEZ44614.1"/>
    </source>
</evidence>
<dbReference type="OrthoDB" id="5563539at2759"/>
<dbReference type="OMA" id="GVMMKRV"/>
<feature type="region of interest" description="Disordered" evidence="1">
    <location>
        <begin position="450"/>
        <end position="469"/>
    </location>
</feature>
<dbReference type="GO" id="GO:0007039">
    <property type="term" value="P:protein catabolic process in the vacuole"/>
    <property type="evidence" value="ECO:0007669"/>
    <property type="project" value="TreeGrafter"/>
</dbReference>
<feature type="domain" description="Nitrogen regulatory protein areA GATA-like" evidence="2">
    <location>
        <begin position="184"/>
        <end position="209"/>
    </location>
</feature>
<feature type="compositionally biased region" description="Low complexity" evidence="1">
    <location>
        <begin position="132"/>
        <end position="145"/>
    </location>
</feature>
<feature type="compositionally biased region" description="Polar residues" evidence="1">
    <location>
        <begin position="66"/>
        <end position="79"/>
    </location>
</feature>
<dbReference type="Pfam" id="PF08550">
    <property type="entry name" value="GATA_AreA"/>
    <property type="match status" value="1"/>
</dbReference>
<dbReference type="GO" id="GO:0042149">
    <property type="term" value="P:cellular response to glucose starvation"/>
    <property type="evidence" value="ECO:0007669"/>
    <property type="project" value="TreeGrafter"/>
</dbReference>
<feature type="region of interest" description="Disordered" evidence="1">
    <location>
        <begin position="242"/>
        <end position="261"/>
    </location>
</feature>
<feature type="region of interest" description="Disordered" evidence="1">
    <location>
        <begin position="297"/>
        <end position="316"/>
    </location>
</feature>
<organism evidence="3 4">
    <name type="scientific">Pseudallescheria apiosperma</name>
    <name type="common">Scedosporium apiospermum</name>
    <dbReference type="NCBI Taxonomy" id="563466"/>
    <lineage>
        <taxon>Eukaryota</taxon>
        <taxon>Fungi</taxon>
        <taxon>Dikarya</taxon>
        <taxon>Ascomycota</taxon>
        <taxon>Pezizomycotina</taxon>
        <taxon>Sordariomycetes</taxon>
        <taxon>Hypocreomycetidae</taxon>
        <taxon>Microascales</taxon>
        <taxon>Microascaceae</taxon>
        <taxon>Scedosporium</taxon>
    </lineage>
</organism>
<name>A0A084GBA2_PSEDA</name>
<feature type="compositionally biased region" description="Low complexity" evidence="1">
    <location>
        <begin position="55"/>
        <end position="65"/>
    </location>
</feature>
<feature type="compositionally biased region" description="Basic residues" evidence="1">
    <location>
        <begin position="399"/>
        <end position="415"/>
    </location>
</feature>
<dbReference type="RefSeq" id="XP_016644413.1">
    <property type="nucleotide sequence ID" value="XM_016786407.1"/>
</dbReference>
<dbReference type="EMBL" id="JOWA01000088">
    <property type="protein sequence ID" value="KEZ44614.1"/>
    <property type="molecule type" value="Genomic_DNA"/>
</dbReference>
<feature type="region of interest" description="Disordered" evidence="1">
    <location>
        <begin position="325"/>
        <end position="418"/>
    </location>
</feature>
<dbReference type="GO" id="GO:0005773">
    <property type="term" value="C:vacuole"/>
    <property type="evidence" value="ECO:0007669"/>
    <property type="project" value="GOC"/>
</dbReference>
<feature type="compositionally biased region" description="Low complexity" evidence="1">
    <location>
        <begin position="80"/>
        <end position="92"/>
    </location>
</feature>
<dbReference type="InterPro" id="IPR052292">
    <property type="entry name" value="Glucose_repression_reg"/>
</dbReference>
<dbReference type="Proteomes" id="UP000028545">
    <property type="component" value="Unassembled WGS sequence"/>
</dbReference>
<dbReference type="GeneID" id="27722727"/>
<accession>A0A084GBA2</accession>
<evidence type="ECO:0000256" key="1">
    <source>
        <dbReference type="SAM" id="MobiDB-lite"/>
    </source>
</evidence>
<dbReference type="PANTHER" id="PTHR28051">
    <property type="entry name" value="PROTEIN MTL1-RELATED"/>
    <property type="match status" value="1"/>
</dbReference>
<dbReference type="AlphaFoldDB" id="A0A084GBA2"/>
<sequence length="570" mass="63344">MAVVLSSEDDYFSSTSLKRSSSQSKFVTKSSLRSSAPTSKIEDPYSHFPRQYADSTASSSAPSSPRTIQPSDSTDTSFVSTPASNISVSSSSDCDELPIDFQPEDHFTLPDYEHALYHDPLEDLEPPPSPTNSPDNDGSGSSTSGPVTPEIIDRAEDDTAIRQQPTRHVDYLSHNWTEEEIWSSWRYIVSRRKDYMNAARLENASWRTWLKAKNNLKTVSPETLNWLKECDVTWLYGPLQTPHTSTGRTTDPEAGSSTLSKTNSFINKKPILKKRSMSEIMLRRSLSSSSLLKQAAAAVQAQEKDPRRGYSRPGFDRAATDYVTFPFSSPRESSDTSVPPSDSSSGIISPTSGRKRIHFNEQVEQCIAVDIRGDDDGNDTPVDQYGSSDSDDGAIMMKRTSRRRKMPLKRNKKKAKVSEGKTIAMLPSTTLKDREETSELETAMKHGPRVYRSPIVSPSSSQETLRAETVKSPKTRRFFFEEEEDVDEDAFFADGTASFDRTTTALRRTPSSSSLTAEPAGMRRTPSGMFMPCDEAEPQAGNGGLFSRVLDTVNTARDIAHVIWNVGWRK</sequence>
<feature type="compositionally biased region" description="Low complexity" evidence="1">
    <location>
        <begin position="335"/>
        <end position="352"/>
    </location>
</feature>
<keyword evidence="4" id="KW-1185">Reference proteome</keyword>
<evidence type="ECO:0000259" key="2">
    <source>
        <dbReference type="Pfam" id="PF08550"/>
    </source>
</evidence>
<protein>
    <submittedName>
        <fullName evidence="3">Hex2 protein</fullName>
    </submittedName>
</protein>
<gene>
    <name evidence="3" type="ORF">SAPIO_CDS3655</name>
</gene>